<organism evidence="1 2">
    <name type="scientific">Streptomyces tubercidicus</name>
    <dbReference type="NCBI Taxonomy" id="47759"/>
    <lineage>
        <taxon>Bacteria</taxon>
        <taxon>Bacillati</taxon>
        <taxon>Actinomycetota</taxon>
        <taxon>Actinomycetes</taxon>
        <taxon>Kitasatosporales</taxon>
        <taxon>Streptomycetaceae</taxon>
        <taxon>Streptomyces</taxon>
    </lineage>
</organism>
<evidence type="ECO:0000313" key="2">
    <source>
        <dbReference type="Proteomes" id="UP000431826"/>
    </source>
</evidence>
<reference evidence="1 2" key="1">
    <citation type="submission" date="2019-12" db="EMBL/GenBank/DDBJ databases">
        <title>Whole genome shotgun sequence of Streptomyces tubercidicus NBRC 13090.</title>
        <authorList>
            <person name="Ichikawa N."/>
            <person name="Kimura A."/>
            <person name="Kitahashi Y."/>
            <person name="Komaki H."/>
            <person name="Tamura T."/>
        </authorList>
    </citation>
    <scope>NUCLEOTIDE SEQUENCE [LARGE SCALE GENOMIC DNA]</scope>
    <source>
        <strain evidence="1 2">NBRC 13090</strain>
    </source>
</reference>
<comment type="caution">
    <text evidence="1">The sequence shown here is derived from an EMBL/GenBank/DDBJ whole genome shotgun (WGS) entry which is preliminary data.</text>
</comment>
<evidence type="ECO:0000313" key="1">
    <source>
        <dbReference type="EMBL" id="GFE39985.1"/>
    </source>
</evidence>
<accession>A0A640UZH2</accession>
<proteinExistence type="predicted"/>
<dbReference type="AlphaFoldDB" id="A0A640UZH2"/>
<sequence length="71" mass="6826">MPWPTRTRVGVVPGAVAGVAADVVVGVAAGAASGCGGIEVMFLSLRSGCYPPASALFPGRNAALSGGRAAV</sequence>
<name>A0A640UZH2_9ACTN</name>
<protein>
    <submittedName>
        <fullName evidence="1">Uncharacterized protein</fullName>
    </submittedName>
</protein>
<keyword evidence="2" id="KW-1185">Reference proteome</keyword>
<dbReference type="PROSITE" id="PS51257">
    <property type="entry name" value="PROKAR_LIPOPROTEIN"/>
    <property type="match status" value="1"/>
</dbReference>
<gene>
    <name evidence="1" type="ORF">Stube_46580</name>
</gene>
<dbReference type="Proteomes" id="UP000431826">
    <property type="component" value="Unassembled WGS sequence"/>
</dbReference>
<dbReference type="EMBL" id="BLIR01000001">
    <property type="protein sequence ID" value="GFE39985.1"/>
    <property type="molecule type" value="Genomic_DNA"/>
</dbReference>